<reference evidence="2" key="1">
    <citation type="journal article" date="2013" name="Nature">
        <title>Pan genome of the phytoplankton Emiliania underpins its global distribution.</title>
        <authorList>
            <person name="Read B.A."/>
            <person name="Kegel J."/>
            <person name="Klute M.J."/>
            <person name="Kuo A."/>
            <person name="Lefebvre S.C."/>
            <person name="Maumus F."/>
            <person name="Mayer C."/>
            <person name="Miller J."/>
            <person name="Monier A."/>
            <person name="Salamov A."/>
            <person name="Young J."/>
            <person name="Aguilar M."/>
            <person name="Claverie J.M."/>
            <person name="Frickenhaus S."/>
            <person name="Gonzalez K."/>
            <person name="Herman E.K."/>
            <person name="Lin Y.C."/>
            <person name="Napier J."/>
            <person name="Ogata H."/>
            <person name="Sarno A.F."/>
            <person name="Shmutz J."/>
            <person name="Schroeder D."/>
            <person name="de Vargas C."/>
            <person name="Verret F."/>
            <person name="von Dassow P."/>
            <person name="Valentin K."/>
            <person name="Van de Peer Y."/>
            <person name="Wheeler G."/>
            <person name="Dacks J.B."/>
            <person name="Delwiche C.F."/>
            <person name="Dyhrman S.T."/>
            <person name="Glockner G."/>
            <person name="John U."/>
            <person name="Richards T."/>
            <person name="Worden A.Z."/>
            <person name="Zhang X."/>
            <person name="Grigoriev I.V."/>
            <person name="Allen A.E."/>
            <person name="Bidle K."/>
            <person name="Borodovsky M."/>
            <person name="Bowler C."/>
            <person name="Brownlee C."/>
            <person name="Cock J.M."/>
            <person name="Elias M."/>
            <person name="Gladyshev V.N."/>
            <person name="Groth M."/>
            <person name="Guda C."/>
            <person name="Hadaegh A."/>
            <person name="Iglesias-Rodriguez M.D."/>
            <person name="Jenkins J."/>
            <person name="Jones B.M."/>
            <person name="Lawson T."/>
            <person name="Leese F."/>
            <person name="Lindquist E."/>
            <person name="Lobanov A."/>
            <person name="Lomsadze A."/>
            <person name="Malik S.B."/>
            <person name="Marsh M.E."/>
            <person name="Mackinder L."/>
            <person name="Mock T."/>
            <person name="Mueller-Roeber B."/>
            <person name="Pagarete A."/>
            <person name="Parker M."/>
            <person name="Probert I."/>
            <person name="Quesneville H."/>
            <person name="Raines C."/>
            <person name="Rensing S.A."/>
            <person name="Riano-Pachon D.M."/>
            <person name="Richier S."/>
            <person name="Rokitta S."/>
            <person name="Shiraiwa Y."/>
            <person name="Soanes D.M."/>
            <person name="van der Giezen M."/>
            <person name="Wahlund T.M."/>
            <person name="Williams B."/>
            <person name="Wilson W."/>
            <person name="Wolfe G."/>
            <person name="Wurch L.L."/>
        </authorList>
    </citation>
    <scope>NUCLEOTIDE SEQUENCE</scope>
</reference>
<reference evidence="1" key="2">
    <citation type="submission" date="2024-10" db="UniProtKB">
        <authorList>
            <consortium name="EnsemblProtists"/>
        </authorList>
    </citation>
    <scope>IDENTIFICATION</scope>
</reference>
<dbReference type="EnsemblProtists" id="EOD07706">
    <property type="protein sequence ID" value="EOD07706"/>
    <property type="gene ID" value="EMIHUDRAFT_453282"/>
</dbReference>
<proteinExistence type="predicted"/>
<dbReference type="PaxDb" id="2903-EOD07706"/>
<dbReference type="HOGENOM" id="CLU_1470823_0_0_1"/>
<sequence length="184" mass="19850">MRERMSPGARRATFWVMWLDAGARQIGHLGSLVARSHAVRQRRQNPCLQAAAAPGPGTLGHVMSLSQGPRQIEHSLCGIRLAARWIVAAASSCMANLPLAARWIVAAASSCMANLPTLPRSKPSTGVAWRGKIVLWHGTGGNDEFCLVLFFCDRFDVPGLGASEWSCVVPSIFSRMCPLALSNE</sequence>
<accession>A0A0D3I8X1</accession>
<evidence type="ECO:0000313" key="2">
    <source>
        <dbReference type="Proteomes" id="UP000013827"/>
    </source>
</evidence>
<organism evidence="1 2">
    <name type="scientific">Emiliania huxleyi (strain CCMP1516)</name>
    <dbReference type="NCBI Taxonomy" id="280463"/>
    <lineage>
        <taxon>Eukaryota</taxon>
        <taxon>Haptista</taxon>
        <taxon>Haptophyta</taxon>
        <taxon>Prymnesiophyceae</taxon>
        <taxon>Isochrysidales</taxon>
        <taxon>Noelaerhabdaceae</taxon>
        <taxon>Emiliania</taxon>
    </lineage>
</organism>
<name>A0A0D3I8X1_EMIH1</name>
<dbReference type="AlphaFoldDB" id="A0A0D3I8X1"/>
<dbReference type="KEGG" id="ehx:EMIHUDRAFT_453282"/>
<protein>
    <submittedName>
        <fullName evidence="1">Uncharacterized protein</fullName>
    </submittedName>
</protein>
<evidence type="ECO:0000313" key="1">
    <source>
        <dbReference type="EnsemblProtists" id="EOD07706"/>
    </source>
</evidence>
<dbReference type="GeneID" id="17253837"/>
<keyword evidence="2" id="KW-1185">Reference proteome</keyword>
<dbReference type="RefSeq" id="XP_005760135.1">
    <property type="nucleotide sequence ID" value="XM_005760078.1"/>
</dbReference>
<dbReference type="Proteomes" id="UP000013827">
    <property type="component" value="Unassembled WGS sequence"/>
</dbReference>